<keyword evidence="2" id="KW-1003">Cell membrane</keyword>
<protein>
    <submittedName>
        <fullName evidence="8">Prepilin peptidase CpaA</fullName>
    </submittedName>
</protein>
<proteinExistence type="predicted"/>
<feature type="transmembrane region" description="Helical" evidence="6">
    <location>
        <begin position="93"/>
        <end position="113"/>
    </location>
</feature>
<evidence type="ECO:0000256" key="2">
    <source>
        <dbReference type="ARBA" id="ARBA00022475"/>
    </source>
</evidence>
<dbReference type="GO" id="GO:0004190">
    <property type="term" value="F:aspartic-type endopeptidase activity"/>
    <property type="evidence" value="ECO:0007669"/>
    <property type="project" value="InterPro"/>
</dbReference>
<organism evidence="8 9">
    <name type="scientific">Humitalea rosea</name>
    <dbReference type="NCBI Taxonomy" id="990373"/>
    <lineage>
        <taxon>Bacteria</taxon>
        <taxon>Pseudomonadati</taxon>
        <taxon>Pseudomonadota</taxon>
        <taxon>Alphaproteobacteria</taxon>
        <taxon>Acetobacterales</taxon>
        <taxon>Roseomonadaceae</taxon>
        <taxon>Humitalea</taxon>
    </lineage>
</organism>
<dbReference type="Gene3D" id="1.20.120.1220">
    <property type="match status" value="1"/>
</dbReference>
<dbReference type="GO" id="GO:0005886">
    <property type="term" value="C:plasma membrane"/>
    <property type="evidence" value="ECO:0007669"/>
    <property type="project" value="UniProtKB-SubCell"/>
</dbReference>
<dbReference type="PANTHER" id="PTHR36506:SF1">
    <property type="entry name" value="PREFLAGELLIN PEPTIDASE"/>
    <property type="match status" value="1"/>
</dbReference>
<sequence>MHLLASVVLVALLVLAAWRDIATRIIPDEISLSIAAIGIALRLSVGWSPLLWSLATAALLFLALLVLAVRGWLGGGDVKLAAAVAIGLPPYASWDFLLATVLAGGVLGLAYIAGRRLALRPRRSGGRHPFRRIMAVEARRFRQGGPLPYGVAIAAGGALILLASPGL</sequence>
<keyword evidence="4 6" id="KW-1133">Transmembrane helix</keyword>
<dbReference type="AlphaFoldDB" id="A0A2W7IQF7"/>
<dbReference type="RefSeq" id="WP_111397275.1">
    <property type="nucleotide sequence ID" value="NZ_QKYU01000005.1"/>
</dbReference>
<feature type="transmembrane region" description="Helical" evidence="6">
    <location>
        <begin position="147"/>
        <end position="164"/>
    </location>
</feature>
<evidence type="ECO:0000256" key="1">
    <source>
        <dbReference type="ARBA" id="ARBA00004651"/>
    </source>
</evidence>
<reference evidence="8 9" key="1">
    <citation type="submission" date="2018-06" db="EMBL/GenBank/DDBJ databases">
        <title>Genomic Encyclopedia of Archaeal and Bacterial Type Strains, Phase II (KMG-II): from individual species to whole genera.</title>
        <authorList>
            <person name="Goeker M."/>
        </authorList>
    </citation>
    <scope>NUCLEOTIDE SEQUENCE [LARGE SCALE GENOMIC DNA]</scope>
    <source>
        <strain evidence="8 9">DSM 24525</strain>
    </source>
</reference>
<comment type="subcellular location">
    <subcellularLocation>
        <location evidence="1">Cell membrane</location>
        <topology evidence="1">Multi-pass membrane protein</topology>
    </subcellularLocation>
</comment>
<dbReference type="Pfam" id="PF01478">
    <property type="entry name" value="Peptidase_A24"/>
    <property type="match status" value="1"/>
</dbReference>
<name>A0A2W7IQF7_9PROT</name>
<comment type="caution">
    <text evidence="8">The sequence shown here is derived from an EMBL/GenBank/DDBJ whole genome shotgun (WGS) entry which is preliminary data.</text>
</comment>
<keyword evidence="9" id="KW-1185">Reference proteome</keyword>
<evidence type="ECO:0000256" key="5">
    <source>
        <dbReference type="ARBA" id="ARBA00023136"/>
    </source>
</evidence>
<evidence type="ECO:0000256" key="6">
    <source>
        <dbReference type="SAM" id="Phobius"/>
    </source>
</evidence>
<evidence type="ECO:0000313" key="9">
    <source>
        <dbReference type="Proteomes" id="UP000249688"/>
    </source>
</evidence>
<dbReference type="EMBL" id="QKYU01000005">
    <property type="protein sequence ID" value="PZW48407.1"/>
    <property type="molecule type" value="Genomic_DNA"/>
</dbReference>
<accession>A0A2W7IQF7</accession>
<keyword evidence="3 6" id="KW-0812">Transmembrane</keyword>
<evidence type="ECO:0000256" key="3">
    <source>
        <dbReference type="ARBA" id="ARBA00022692"/>
    </source>
</evidence>
<feature type="transmembrane region" description="Helical" evidence="6">
    <location>
        <begin position="52"/>
        <end position="73"/>
    </location>
</feature>
<feature type="domain" description="Prepilin type IV endopeptidase peptidase" evidence="7">
    <location>
        <begin position="8"/>
        <end position="109"/>
    </location>
</feature>
<dbReference type="Proteomes" id="UP000249688">
    <property type="component" value="Unassembled WGS sequence"/>
</dbReference>
<dbReference type="PANTHER" id="PTHR36506">
    <property type="entry name" value="PREFLAGELLIN PEPTIDASE"/>
    <property type="match status" value="1"/>
</dbReference>
<evidence type="ECO:0000259" key="7">
    <source>
        <dbReference type="Pfam" id="PF01478"/>
    </source>
</evidence>
<keyword evidence="5 6" id="KW-0472">Membrane</keyword>
<evidence type="ECO:0000256" key="4">
    <source>
        <dbReference type="ARBA" id="ARBA00022989"/>
    </source>
</evidence>
<gene>
    <name evidence="8" type="ORF">C8P66_105156</name>
</gene>
<dbReference type="InterPro" id="IPR052218">
    <property type="entry name" value="Preflagellin_Peptidase"/>
</dbReference>
<dbReference type="InterPro" id="IPR000045">
    <property type="entry name" value="Prepilin_IV_endopep_pep"/>
</dbReference>
<evidence type="ECO:0000313" key="8">
    <source>
        <dbReference type="EMBL" id="PZW48407.1"/>
    </source>
</evidence>
<dbReference type="OrthoDB" id="5329005at2"/>